<dbReference type="Gene3D" id="3.30.559.10">
    <property type="entry name" value="Chloramphenicol acetyltransferase-like domain"/>
    <property type="match status" value="1"/>
</dbReference>
<keyword evidence="3 4" id="KW-0450">Lipoyl</keyword>
<keyword evidence="8" id="KW-0670">Pyruvate</keyword>
<gene>
    <name evidence="8" type="ORF">HNR40_004438</name>
</gene>
<comment type="cofactor">
    <cofactor evidence="1 4">
        <name>(R)-lipoate</name>
        <dbReference type="ChEBI" id="CHEBI:83088"/>
    </cofactor>
</comment>
<dbReference type="InterPro" id="IPR011053">
    <property type="entry name" value="Single_hybrid_motif"/>
</dbReference>
<feature type="region of interest" description="Disordered" evidence="5">
    <location>
        <begin position="106"/>
        <end position="135"/>
    </location>
</feature>
<name>A0A7W8A3K7_9ACTN</name>
<dbReference type="PANTHER" id="PTHR23151:SF90">
    <property type="entry name" value="DIHYDROLIPOYLLYSINE-RESIDUE ACETYLTRANSFERASE COMPONENT OF PYRUVATE DEHYDROGENASE COMPLEX, MITOCHONDRIAL-RELATED"/>
    <property type="match status" value="1"/>
</dbReference>
<dbReference type="InterPro" id="IPR004167">
    <property type="entry name" value="PSBD"/>
</dbReference>
<evidence type="ECO:0000256" key="1">
    <source>
        <dbReference type="ARBA" id="ARBA00001938"/>
    </source>
</evidence>
<dbReference type="SUPFAM" id="SSF47005">
    <property type="entry name" value="Peripheral subunit-binding domain of 2-oxo acid dehydrogenase complex"/>
    <property type="match status" value="1"/>
</dbReference>
<dbReference type="PROSITE" id="PS00189">
    <property type="entry name" value="LIPOYL"/>
    <property type="match status" value="1"/>
</dbReference>
<feature type="domain" description="Peripheral subunit-binding (PSBD)" evidence="7">
    <location>
        <begin position="139"/>
        <end position="176"/>
    </location>
</feature>
<evidence type="ECO:0000313" key="8">
    <source>
        <dbReference type="EMBL" id="MBB5078952.1"/>
    </source>
</evidence>
<dbReference type="Pfam" id="PF00198">
    <property type="entry name" value="2-oxoacid_dh"/>
    <property type="match status" value="1"/>
</dbReference>
<dbReference type="InterPro" id="IPR003016">
    <property type="entry name" value="2-oxoA_DH_lipoyl-BS"/>
</dbReference>
<keyword evidence="4 8" id="KW-0012">Acyltransferase</keyword>
<keyword evidence="4 8" id="KW-0808">Transferase</keyword>
<dbReference type="Proteomes" id="UP000568380">
    <property type="component" value="Unassembled WGS sequence"/>
</dbReference>
<dbReference type="EC" id="2.3.1.-" evidence="4"/>
<accession>A0A7W8A3K7</accession>
<reference evidence="8 9" key="1">
    <citation type="submission" date="2020-08" db="EMBL/GenBank/DDBJ databases">
        <title>Genomic Encyclopedia of Type Strains, Phase IV (KMG-IV): sequencing the most valuable type-strain genomes for metagenomic binning, comparative biology and taxonomic classification.</title>
        <authorList>
            <person name="Goeker M."/>
        </authorList>
    </citation>
    <scope>NUCLEOTIDE SEQUENCE [LARGE SCALE GENOMIC DNA]</scope>
    <source>
        <strain evidence="8 9">DSM 45385</strain>
    </source>
</reference>
<dbReference type="SUPFAM" id="SSF51230">
    <property type="entry name" value="Single hybrid motif"/>
    <property type="match status" value="1"/>
</dbReference>
<comment type="similarity">
    <text evidence="2 4">Belongs to the 2-oxoacid dehydrogenase family.</text>
</comment>
<evidence type="ECO:0000256" key="5">
    <source>
        <dbReference type="SAM" id="MobiDB-lite"/>
    </source>
</evidence>
<evidence type="ECO:0000256" key="3">
    <source>
        <dbReference type="ARBA" id="ARBA00022823"/>
    </source>
</evidence>
<dbReference type="CDD" id="cd06849">
    <property type="entry name" value="lipoyl_domain"/>
    <property type="match status" value="1"/>
</dbReference>
<dbReference type="PROSITE" id="PS51826">
    <property type="entry name" value="PSBD"/>
    <property type="match status" value="1"/>
</dbReference>
<evidence type="ECO:0000313" key="9">
    <source>
        <dbReference type="Proteomes" id="UP000568380"/>
    </source>
</evidence>
<dbReference type="InterPro" id="IPR023213">
    <property type="entry name" value="CAT-like_dom_sf"/>
</dbReference>
<dbReference type="GO" id="GO:0016746">
    <property type="term" value="F:acyltransferase activity"/>
    <property type="evidence" value="ECO:0007669"/>
    <property type="project" value="UniProtKB-KW"/>
</dbReference>
<dbReference type="GO" id="GO:0045254">
    <property type="term" value="C:pyruvate dehydrogenase complex"/>
    <property type="evidence" value="ECO:0007669"/>
    <property type="project" value="InterPro"/>
</dbReference>
<dbReference type="EMBL" id="JACHIN010000005">
    <property type="protein sequence ID" value="MBB5078952.1"/>
    <property type="molecule type" value="Genomic_DNA"/>
</dbReference>
<sequence length="420" mass="43846">MARVLRMPEVAAGAIQAILQGWSVAAGAPFGKGEVIATVETDKAVVEVEAEEAGVLLRTLVEDGATVEVGAPIAVLGTPGEPPDTPVPDIPEAQNIREALKSPKVPDVPVRALPDDPPAASEPPVTGPAGAGRTRERVFTSPLARRLAKEAGLRVEDIPGSGPNGRVVRRDVEAVVAASVKVTQTPGYTEVTPTPGYTEVPHTPMRRAIAARLTESKRTAPHFYVRGTARADALLAMRAQLNQGGGPRVSVNDLIVKAAAHAHVRVPAMNVTWTDTAVRAHTQVDIAVAVATPGGLLTPVLRAVERAPVSLVATTLREYGERARTGRLRQDELEGGTLTVTNLGMHGTEEFAAIVNPPQAAILAVGAARQAPVVQDGAVVAATVLSVTLSVDHRPVDGVVAAEWLRVFLSLLENPLAILA</sequence>
<dbReference type="InterPro" id="IPR000089">
    <property type="entry name" value="Biotin_lipoyl"/>
</dbReference>
<keyword evidence="9" id="KW-1185">Reference proteome</keyword>
<dbReference type="Gene3D" id="2.40.50.100">
    <property type="match status" value="1"/>
</dbReference>
<protein>
    <recommendedName>
        <fullName evidence="4">Dihydrolipoamide acetyltransferase component of pyruvate dehydrogenase complex</fullName>
        <ecNumber evidence="4">2.3.1.-</ecNumber>
    </recommendedName>
</protein>
<organism evidence="8 9">
    <name type="scientific">Nonomuraea endophytica</name>
    <dbReference type="NCBI Taxonomy" id="714136"/>
    <lineage>
        <taxon>Bacteria</taxon>
        <taxon>Bacillati</taxon>
        <taxon>Actinomycetota</taxon>
        <taxon>Actinomycetes</taxon>
        <taxon>Streptosporangiales</taxon>
        <taxon>Streptosporangiaceae</taxon>
        <taxon>Nonomuraea</taxon>
    </lineage>
</organism>
<dbReference type="InterPro" id="IPR045257">
    <property type="entry name" value="E2/Pdx1"/>
</dbReference>
<dbReference type="RefSeq" id="WP_184964093.1">
    <property type="nucleotide sequence ID" value="NZ_JACHIN010000005.1"/>
</dbReference>
<evidence type="ECO:0000259" key="6">
    <source>
        <dbReference type="PROSITE" id="PS50968"/>
    </source>
</evidence>
<dbReference type="PANTHER" id="PTHR23151">
    <property type="entry name" value="DIHYDROLIPOAMIDE ACETYL/SUCCINYL-TRANSFERASE-RELATED"/>
    <property type="match status" value="1"/>
</dbReference>
<dbReference type="AlphaFoldDB" id="A0A7W8A3K7"/>
<dbReference type="GO" id="GO:0006086">
    <property type="term" value="P:pyruvate decarboxylation to acetyl-CoA"/>
    <property type="evidence" value="ECO:0007669"/>
    <property type="project" value="InterPro"/>
</dbReference>
<proteinExistence type="inferred from homology"/>
<evidence type="ECO:0000259" key="7">
    <source>
        <dbReference type="PROSITE" id="PS51826"/>
    </source>
</evidence>
<dbReference type="PROSITE" id="PS50968">
    <property type="entry name" value="BIOTINYL_LIPOYL"/>
    <property type="match status" value="1"/>
</dbReference>
<comment type="caution">
    <text evidence="8">The sequence shown here is derived from an EMBL/GenBank/DDBJ whole genome shotgun (WGS) entry which is preliminary data.</text>
</comment>
<dbReference type="Pfam" id="PF00364">
    <property type="entry name" value="Biotin_lipoyl"/>
    <property type="match status" value="1"/>
</dbReference>
<dbReference type="Pfam" id="PF02817">
    <property type="entry name" value="E3_binding"/>
    <property type="match status" value="1"/>
</dbReference>
<dbReference type="SUPFAM" id="SSF52777">
    <property type="entry name" value="CoA-dependent acyltransferases"/>
    <property type="match status" value="1"/>
</dbReference>
<evidence type="ECO:0000256" key="4">
    <source>
        <dbReference type="RuleBase" id="RU003423"/>
    </source>
</evidence>
<feature type="domain" description="Lipoyl-binding" evidence="6">
    <location>
        <begin position="2"/>
        <end position="77"/>
    </location>
</feature>
<evidence type="ECO:0000256" key="2">
    <source>
        <dbReference type="ARBA" id="ARBA00007317"/>
    </source>
</evidence>
<dbReference type="InterPro" id="IPR001078">
    <property type="entry name" value="2-oxoacid_DH_actylTfrase"/>
</dbReference>
<dbReference type="Gene3D" id="4.10.320.10">
    <property type="entry name" value="E3-binding domain"/>
    <property type="match status" value="1"/>
</dbReference>
<dbReference type="InterPro" id="IPR036625">
    <property type="entry name" value="E3-bd_dom_sf"/>
</dbReference>